<reference evidence="5" key="2">
    <citation type="submission" date="2021-04" db="EMBL/GenBank/DDBJ databases">
        <authorList>
            <person name="Podell S."/>
        </authorList>
    </citation>
    <scope>NUCLEOTIDE SEQUENCE</scope>
    <source>
        <strain evidence="5">Hildebrandi</strain>
    </source>
</reference>
<protein>
    <submittedName>
        <fullName evidence="5">Plastid lipid-associated PAP/fibrillin family protein</fullName>
    </submittedName>
</protein>
<dbReference type="GO" id="GO:0009536">
    <property type="term" value="C:plastid"/>
    <property type="evidence" value="ECO:0007669"/>
    <property type="project" value="UniProtKB-SubCell"/>
</dbReference>
<dbReference type="EMBL" id="JAGRRH010000013">
    <property type="protein sequence ID" value="KAG7359520.1"/>
    <property type="molecule type" value="Genomic_DNA"/>
</dbReference>
<dbReference type="AlphaFoldDB" id="A0A9K3LD17"/>
<comment type="subcellular location">
    <subcellularLocation>
        <location evidence="1">Plastid</location>
    </subcellularLocation>
</comment>
<feature type="chain" id="PRO_5039920386" evidence="3">
    <location>
        <begin position="24"/>
        <end position="299"/>
    </location>
</feature>
<evidence type="ECO:0000313" key="5">
    <source>
        <dbReference type="EMBL" id="KAG7359520.1"/>
    </source>
</evidence>
<dbReference type="OrthoDB" id="189024at2759"/>
<evidence type="ECO:0000256" key="1">
    <source>
        <dbReference type="ARBA" id="ARBA00004474"/>
    </source>
</evidence>
<feature type="domain" description="Plastid lipid-associated protein/fibrillin conserved" evidence="4">
    <location>
        <begin position="154"/>
        <end position="286"/>
    </location>
</feature>
<keyword evidence="2" id="KW-0934">Plastid</keyword>
<feature type="signal peptide" evidence="3">
    <location>
        <begin position="1"/>
        <end position="23"/>
    </location>
</feature>
<name>A0A9K3LD17_9STRA</name>
<keyword evidence="6" id="KW-1185">Reference proteome</keyword>
<comment type="caution">
    <text evidence="5">The sequence shown here is derived from an EMBL/GenBank/DDBJ whole genome shotgun (WGS) entry which is preliminary data.</text>
</comment>
<proteinExistence type="predicted"/>
<keyword evidence="3" id="KW-0732">Signal</keyword>
<evidence type="ECO:0000313" key="6">
    <source>
        <dbReference type="Proteomes" id="UP000693970"/>
    </source>
</evidence>
<evidence type="ECO:0000256" key="2">
    <source>
        <dbReference type="ARBA" id="ARBA00022640"/>
    </source>
</evidence>
<evidence type="ECO:0000256" key="3">
    <source>
        <dbReference type="SAM" id="SignalP"/>
    </source>
</evidence>
<dbReference type="Pfam" id="PF04755">
    <property type="entry name" value="PAP_fibrillin"/>
    <property type="match status" value="1"/>
</dbReference>
<dbReference type="InterPro" id="IPR006843">
    <property type="entry name" value="PAP/fibrillin_dom"/>
</dbReference>
<sequence length="299" mass="33615">MRHLTDLLLFLLVAEGNIRFGWSFFNPTTSDVPVNRAAVHRNSKPQPPYLSIALSTTSSPYLRATTISEELAQKFGKLRKAFPKDANVVKAGGWYNLERLSVDPKQELVGIIAEGLKSTGDSKVQFGSTYARHDDEKLEALLLLLYGMGKGFDSDTIDGEWDLVFTKQGKKSPAFQKLVGTTEKAGRSKNFFDVASMNFSGVVKFWKWGRVGTKVKYDPSSEAYSLTSDGKIVLRRIECKIINAYLKWWKLPGLPIPTPKRKGYLDVIYLDNDIRVTKGNRGGLFVHMRPAYLEQILLD</sequence>
<accession>A0A9K3LD17</accession>
<reference evidence="5" key="1">
    <citation type="journal article" date="2021" name="Sci. Rep.">
        <title>Diploid genomic architecture of Nitzschia inconspicua, an elite biomass production diatom.</title>
        <authorList>
            <person name="Oliver A."/>
            <person name="Podell S."/>
            <person name="Pinowska A."/>
            <person name="Traller J.C."/>
            <person name="Smith S.R."/>
            <person name="McClure R."/>
            <person name="Beliaev A."/>
            <person name="Bohutskyi P."/>
            <person name="Hill E.A."/>
            <person name="Rabines A."/>
            <person name="Zheng H."/>
            <person name="Allen L.Z."/>
            <person name="Kuo A."/>
            <person name="Grigoriev I.V."/>
            <person name="Allen A.E."/>
            <person name="Hazlebeck D."/>
            <person name="Allen E.E."/>
        </authorList>
    </citation>
    <scope>NUCLEOTIDE SEQUENCE</scope>
    <source>
        <strain evidence="5">Hildebrandi</strain>
    </source>
</reference>
<gene>
    <name evidence="5" type="ORF">IV203_034618</name>
</gene>
<evidence type="ECO:0000259" key="4">
    <source>
        <dbReference type="Pfam" id="PF04755"/>
    </source>
</evidence>
<dbReference type="Proteomes" id="UP000693970">
    <property type="component" value="Unassembled WGS sequence"/>
</dbReference>
<organism evidence="5 6">
    <name type="scientific">Nitzschia inconspicua</name>
    <dbReference type="NCBI Taxonomy" id="303405"/>
    <lineage>
        <taxon>Eukaryota</taxon>
        <taxon>Sar</taxon>
        <taxon>Stramenopiles</taxon>
        <taxon>Ochrophyta</taxon>
        <taxon>Bacillariophyta</taxon>
        <taxon>Bacillariophyceae</taxon>
        <taxon>Bacillariophycidae</taxon>
        <taxon>Bacillariales</taxon>
        <taxon>Bacillariaceae</taxon>
        <taxon>Nitzschia</taxon>
    </lineage>
</organism>